<dbReference type="InterPro" id="IPR040079">
    <property type="entry name" value="Glutathione_S-Trfase"/>
</dbReference>
<dbReference type="InterPro" id="IPR011767">
    <property type="entry name" value="GLR_AS"/>
</dbReference>
<organism evidence="4 5">
    <name type="scientific">endosymbiont of Galathealinum brachiosum</name>
    <dbReference type="NCBI Taxonomy" id="2200906"/>
    <lineage>
        <taxon>Bacteria</taxon>
        <taxon>Pseudomonadati</taxon>
        <taxon>Pseudomonadota</taxon>
        <taxon>Gammaproteobacteria</taxon>
        <taxon>sulfur-oxidizing symbionts</taxon>
    </lineage>
</organism>
<dbReference type="SFLD" id="SFLDS00019">
    <property type="entry name" value="Glutathione_Transferase_(cytos"/>
    <property type="match status" value="1"/>
</dbReference>
<evidence type="ECO:0000259" key="3">
    <source>
        <dbReference type="PROSITE" id="PS50405"/>
    </source>
</evidence>
<dbReference type="InterPro" id="IPR050983">
    <property type="entry name" value="GST_Omega/HSP26"/>
</dbReference>
<dbReference type="Gene3D" id="1.20.1050.10">
    <property type="match status" value="1"/>
</dbReference>
<dbReference type="InterPro" id="IPR034342">
    <property type="entry name" value="SspA_C"/>
</dbReference>
<evidence type="ECO:0000259" key="2">
    <source>
        <dbReference type="PROSITE" id="PS50404"/>
    </source>
</evidence>
<keyword evidence="5" id="KW-1185">Reference proteome</keyword>
<dbReference type="EMBL" id="QFXC01000013">
    <property type="protein sequence ID" value="RDH81350.1"/>
    <property type="molecule type" value="Genomic_DNA"/>
</dbReference>
<feature type="domain" description="GST C-terminal" evidence="3">
    <location>
        <begin position="94"/>
        <end position="210"/>
    </location>
</feature>
<dbReference type="InterPro" id="IPR034341">
    <property type="entry name" value="SspA_N"/>
</dbReference>
<dbReference type="PANTHER" id="PTHR43968:SF6">
    <property type="entry name" value="GLUTATHIONE S-TRANSFERASE OMEGA"/>
    <property type="match status" value="1"/>
</dbReference>
<dbReference type="SUPFAM" id="SSF47616">
    <property type="entry name" value="GST C-terminal domain-like"/>
    <property type="match status" value="1"/>
</dbReference>
<dbReference type="PROSITE" id="PS50405">
    <property type="entry name" value="GST_CTER"/>
    <property type="match status" value="1"/>
</dbReference>
<dbReference type="InterPro" id="IPR004046">
    <property type="entry name" value="GST_C"/>
</dbReference>
<sequence>MASNALANRRSVMNLFTSPSCPYCHLARIVLAEKDITFEAIDVDLSNPPEDLSELNPYNTVPTLIDRDLVLYDSRVIVEYLDERFPHPPLMPVDPVSRAKTRLALHRVEKDWFPLMHDILTKGEKTAAKARKMLRESIISSNELFKVLPFFLSEDYSLVDATIAPLLWRLSVMGIELPDEAKAVTDYAQRIFEREAFQLSLTETEREMHL</sequence>
<dbReference type="InterPro" id="IPR004045">
    <property type="entry name" value="Glutathione_S-Trfase_N"/>
</dbReference>
<comment type="similarity">
    <text evidence="1">Belongs to the GST superfamily. HSP26 family.</text>
</comment>
<dbReference type="Gene3D" id="3.40.30.10">
    <property type="entry name" value="Glutaredoxin"/>
    <property type="match status" value="1"/>
</dbReference>
<evidence type="ECO:0000256" key="1">
    <source>
        <dbReference type="ARBA" id="ARBA00009929"/>
    </source>
</evidence>
<dbReference type="SUPFAM" id="SSF52833">
    <property type="entry name" value="Thioredoxin-like"/>
    <property type="match status" value="1"/>
</dbReference>
<evidence type="ECO:0000313" key="5">
    <source>
        <dbReference type="Proteomes" id="UP000254266"/>
    </source>
</evidence>
<name>A0A370D9U9_9GAMM</name>
<dbReference type="SFLD" id="SFLDG00358">
    <property type="entry name" value="Main_(cytGST)"/>
    <property type="match status" value="1"/>
</dbReference>
<dbReference type="PROSITE" id="PS50404">
    <property type="entry name" value="GST_NTER"/>
    <property type="match status" value="1"/>
</dbReference>
<comment type="caution">
    <text evidence="4">The sequence shown here is derived from an EMBL/GenBank/DDBJ whole genome shotgun (WGS) entry which is preliminary data.</text>
</comment>
<dbReference type="Pfam" id="PF00043">
    <property type="entry name" value="GST_C"/>
    <property type="match status" value="1"/>
</dbReference>
<dbReference type="PROSITE" id="PS00195">
    <property type="entry name" value="GLUTAREDOXIN_1"/>
    <property type="match status" value="1"/>
</dbReference>
<dbReference type="GO" id="GO:0005737">
    <property type="term" value="C:cytoplasm"/>
    <property type="evidence" value="ECO:0007669"/>
    <property type="project" value="TreeGrafter"/>
</dbReference>
<reference evidence="4 5" key="1">
    <citation type="journal article" date="2018" name="ISME J.">
        <title>Endosymbiont genomes yield clues of tubeworm success.</title>
        <authorList>
            <person name="Li Y."/>
            <person name="Liles M.R."/>
            <person name="Halanych K.M."/>
        </authorList>
    </citation>
    <scope>NUCLEOTIDE SEQUENCE [LARGE SCALE GENOMIC DNA]</scope>
    <source>
        <strain evidence="4">A1464</strain>
    </source>
</reference>
<dbReference type="Proteomes" id="UP000254266">
    <property type="component" value="Unassembled WGS sequence"/>
</dbReference>
<dbReference type="AlphaFoldDB" id="A0A370D9U9"/>
<dbReference type="CDD" id="cd03059">
    <property type="entry name" value="GST_N_SspA"/>
    <property type="match status" value="1"/>
</dbReference>
<gene>
    <name evidence="4" type="ORF">DIZ80_14755</name>
</gene>
<feature type="domain" description="GST N-terminal" evidence="2">
    <location>
        <begin position="11"/>
        <end position="89"/>
    </location>
</feature>
<protein>
    <submittedName>
        <fullName evidence="4">Stringent starvation protein A</fullName>
    </submittedName>
</protein>
<dbReference type="PROSITE" id="PS51354">
    <property type="entry name" value="GLUTAREDOXIN_2"/>
    <property type="match status" value="1"/>
</dbReference>
<evidence type="ECO:0000313" key="4">
    <source>
        <dbReference type="EMBL" id="RDH81350.1"/>
    </source>
</evidence>
<proteinExistence type="inferred from homology"/>
<dbReference type="InterPro" id="IPR010987">
    <property type="entry name" value="Glutathione-S-Trfase_C-like"/>
</dbReference>
<dbReference type="InterPro" id="IPR036249">
    <property type="entry name" value="Thioredoxin-like_sf"/>
</dbReference>
<dbReference type="CDD" id="cd03186">
    <property type="entry name" value="GST_C_SspA"/>
    <property type="match status" value="1"/>
</dbReference>
<dbReference type="PANTHER" id="PTHR43968">
    <property type="match status" value="1"/>
</dbReference>
<accession>A0A370D9U9</accession>
<dbReference type="Pfam" id="PF13417">
    <property type="entry name" value="GST_N_3"/>
    <property type="match status" value="1"/>
</dbReference>
<dbReference type="InterPro" id="IPR036282">
    <property type="entry name" value="Glutathione-S-Trfase_C_sf"/>
</dbReference>